<dbReference type="InterPro" id="IPR050079">
    <property type="entry name" value="DEAD_box_RNA_helicase"/>
</dbReference>
<keyword evidence="14" id="KW-1185">Reference proteome</keyword>
<dbReference type="EMBL" id="BMOF01000045">
    <property type="protein sequence ID" value="GGK05316.1"/>
    <property type="molecule type" value="Genomic_DNA"/>
</dbReference>
<dbReference type="GO" id="GO:0046872">
    <property type="term" value="F:metal ion binding"/>
    <property type="evidence" value="ECO:0007669"/>
    <property type="project" value="UniProtKB-KW"/>
</dbReference>
<evidence type="ECO:0000256" key="10">
    <source>
        <dbReference type="ARBA" id="ARBA00038437"/>
    </source>
</evidence>
<comment type="similarity">
    <text evidence="1">In the N-terminal section; belongs to the CRISPR-associated nuclease Cas3-HD family.</text>
</comment>
<dbReference type="PANTHER" id="PTHR47959:SF16">
    <property type="entry name" value="CRISPR-ASSOCIATED NUCLEASE_HELICASE CAS3-RELATED"/>
    <property type="match status" value="1"/>
</dbReference>
<dbReference type="GO" id="GO:0016787">
    <property type="term" value="F:hydrolase activity"/>
    <property type="evidence" value="ECO:0007669"/>
    <property type="project" value="UniProtKB-KW"/>
</dbReference>
<keyword evidence="6" id="KW-0378">Hydrolase</keyword>
<dbReference type="GO" id="GO:0005524">
    <property type="term" value="F:ATP binding"/>
    <property type="evidence" value="ECO:0007669"/>
    <property type="project" value="UniProtKB-KW"/>
</dbReference>
<reference evidence="13" key="1">
    <citation type="journal article" date="2014" name="Int. J. Syst. Evol. Microbiol.">
        <title>Complete genome sequence of Corynebacterium casei LMG S-19264T (=DSM 44701T), isolated from a smear-ripened cheese.</title>
        <authorList>
            <consortium name="US DOE Joint Genome Institute (JGI-PGF)"/>
            <person name="Walter F."/>
            <person name="Albersmeier A."/>
            <person name="Kalinowski J."/>
            <person name="Ruckert C."/>
        </authorList>
    </citation>
    <scope>NUCLEOTIDE SEQUENCE</scope>
    <source>
        <strain evidence="13">JCM 14719</strain>
    </source>
</reference>
<keyword evidence="5" id="KW-0547">Nucleotide-binding</keyword>
<protein>
    <submittedName>
        <fullName evidence="13">CRISPR-associated helicase/endonuclease Cas3</fullName>
    </submittedName>
</protein>
<keyword evidence="3" id="KW-0540">Nuclease</keyword>
<organism evidence="13 14">
    <name type="scientific">Calditerricola satsumensis</name>
    <dbReference type="NCBI Taxonomy" id="373054"/>
    <lineage>
        <taxon>Bacteria</taxon>
        <taxon>Bacillati</taxon>
        <taxon>Bacillota</taxon>
        <taxon>Bacilli</taxon>
        <taxon>Bacillales</taxon>
        <taxon>Bacillaceae</taxon>
        <taxon>Calditerricola</taxon>
    </lineage>
</organism>
<dbReference type="GO" id="GO:0003724">
    <property type="term" value="F:RNA helicase activity"/>
    <property type="evidence" value="ECO:0007669"/>
    <property type="project" value="TreeGrafter"/>
</dbReference>
<dbReference type="SMART" id="SM00487">
    <property type="entry name" value="DEXDc"/>
    <property type="match status" value="1"/>
</dbReference>
<sequence length="799" mass="88868">MRASLREAFPELTGVSAPHPFQIEAAERLLAGENVILSAPTGSGKTWTAVFPFLYAKQRGLPFADRLIYLLPLRTLARTLYETVRRRVEALGLPLSITIQTGSQPEDPLFEGDIVFATIDQALSAYVGLALSVGRSSANLVPGAFLGAYIVMDELHLLEPDVSLATFLDMVDRLKPYSRFLAMTATVPADVLAEMARRTGAAVKVVSGDEARALPAVGTVERRYEWAGVPLTPEEVVREHLGQRGVRKTLVIANTVPRAQALYRGVREALAARECRDEVLLLHSRFLPSDRAAKEAALLAALRDPDRSVLVVATQVIEVGLDVSAPLLLTELCPANALLQRAGRCARYPGQRGRVRVYALPRDAQGREEAAPYAEAWAREAMARTKAYLEARCPFFADEHTAVELVNRAHGELDCRRLEQVPETVRRNQVDTALASGEMARLRQLVRDVDSVSVIVRRDPQAVDLSRQVERFSLPTSALRGLVARLGVSAGRWVHGLVVREEGDADGSREPLAWEPVKRPDEVAQHVLLCLHPDVAAYDSDVGLVLGEPGGFETPDGPPKPELWHNAYAYCRETYAEHVAAVRRLYQAQAPRVAVAHERLAAQLGVTPEALEAWGELVAALHDVGKLTQEVADRFWRYQRERRGEEPTDFLAHTDYDPRNPDDRAARARMGHVGHAVEGAYISQQMILERVRQDLADPDLARECADACLTAIARHHSAWAREIRQPFTLMKEALPVAVKTLRGLGLPRAAFVPYRFQEAKRFYEHLVMPHNRAWLLYWYLVRRLRLADRQSQAEKGGKR</sequence>
<evidence type="ECO:0000259" key="12">
    <source>
        <dbReference type="PROSITE" id="PS51643"/>
    </source>
</evidence>
<dbReference type="InterPro" id="IPR006474">
    <property type="entry name" value="Helicase_Cas3_CRISPR-ass_core"/>
</dbReference>
<evidence type="ECO:0000259" key="11">
    <source>
        <dbReference type="PROSITE" id="PS51192"/>
    </source>
</evidence>
<evidence type="ECO:0000256" key="9">
    <source>
        <dbReference type="ARBA" id="ARBA00023118"/>
    </source>
</evidence>
<dbReference type="InterPro" id="IPR006483">
    <property type="entry name" value="CRISPR-assoc_Cas3_HD"/>
</dbReference>
<keyword evidence="4" id="KW-0479">Metal-binding</keyword>
<dbReference type="AlphaFoldDB" id="A0A8J3FBL4"/>
<dbReference type="GO" id="GO:0051607">
    <property type="term" value="P:defense response to virus"/>
    <property type="evidence" value="ECO:0007669"/>
    <property type="project" value="UniProtKB-KW"/>
</dbReference>
<dbReference type="InterPro" id="IPR038257">
    <property type="entry name" value="CRISPR-assoc_Cas3_HD_sf"/>
</dbReference>
<dbReference type="Pfam" id="PF18019">
    <property type="entry name" value="Cas3_HD"/>
    <property type="match status" value="1"/>
</dbReference>
<dbReference type="NCBIfam" id="TIGR01587">
    <property type="entry name" value="cas3_core"/>
    <property type="match status" value="1"/>
</dbReference>
<dbReference type="PANTHER" id="PTHR47959">
    <property type="entry name" value="ATP-DEPENDENT RNA HELICASE RHLE-RELATED"/>
    <property type="match status" value="1"/>
</dbReference>
<dbReference type="GO" id="GO:0005829">
    <property type="term" value="C:cytosol"/>
    <property type="evidence" value="ECO:0007669"/>
    <property type="project" value="TreeGrafter"/>
</dbReference>
<gene>
    <name evidence="13" type="ORF">GCM10007043_19130</name>
</gene>
<keyword evidence="9" id="KW-0051">Antiviral defense</keyword>
<dbReference type="PROSITE" id="PS51192">
    <property type="entry name" value="HELICASE_ATP_BIND_1"/>
    <property type="match status" value="1"/>
</dbReference>
<proteinExistence type="inferred from homology"/>
<keyword evidence="8" id="KW-0067">ATP-binding</keyword>
<evidence type="ECO:0000256" key="1">
    <source>
        <dbReference type="ARBA" id="ARBA00006847"/>
    </source>
</evidence>
<dbReference type="PROSITE" id="PS51643">
    <property type="entry name" value="HD_CAS3"/>
    <property type="match status" value="1"/>
</dbReference>
<dbReference type="InterPro" id="IPR027417">
    <property type="entry name" value="P-loop_NTPase"/>
</dbReference>
<evidence type="ECO:0000256" key="5">
    <source>
        <dbReference type="ARBA" id="ARBA00022741"/>
    </source>
</evidence>
<comment type="similarity">
    <text evidence="2">In the central section; belongs to the CRISPR-associated helicase Cas3 family.</text>
</comment>
<evidence type="ECO:0000256" key="7">
    <source>
        <dbReference type="ARBA" id="ARBA00022806"/>
    </source>
</evidence>
<evidence type="ECO:0000256" key="4">
    <source>
        <dbReference type="ARBA" id="ARBA00022723"/>
    </source>
</evidence>
<evidence type="ECO:0000313" key="14">
    <source>
        <dbReference type="Proteomes" id="UP000637720"/>
    </source>
</evidence>
<dbReference type="Gene3D" id="3.40.50.300">
    <property type="entry name" value="P-loop containing nucleotide triphosphate hydrolases"/>
    <property type="match status" value="2"/>
</dbReference>
<evidence type="ECO:0000256" key="8">
    <source>
        <dbReference type="ARBA" id="ARBA00022840"/>
    </source>
</evidence>
<evidence type="ECO:0000313" key="13">
    <source>
        <dbReference type="EMBL" id="GGK05316.1"/>
    </source>
</evidence>
<reference evidence="13" key="2">
    <citation type="submission" date="2020-09" db="EMBL/GenBank/DDBJ databases">
        <authorList>
            <person name="Sun Q."/>
            <person name="Ohkuma M."/>
        </authorList>
    </citation>
    <scope>NUCLEOTIDE SEQUENCE</scope>
    <source>
        <strain evidence="13">JCM 14719</strain>
    </source>
</reference>
<evidence type="ECO:0000256" key="3">
    <source>
        <dbReference type="ARBA" id="ARBA00022722"/>
    </source>
</evidence>
<dbReference type="InterPro" id="IPR054712">
    <property type="entry name" value="Cas3-like_dom"/>
</dbReference>
<dbReference type="Gene3D" id="1.10.3210.30">
    <property type="match status" value="1"/>
</dbReference>
<comment type="similarity">
    <text evidence="10">Belongs to the DEAD box helicase family.</text>
</comment>
<dbReference type="Pfam" id="PF22590">
    <property type="entry name" value="Cas3-like_C_2"/>
    <property type="match status" value="1"/>
</dbReference>
<dbReference type="InterPro" id="IPR014001">
    <property type="entry name" value="Helicase_ATP-bd"/>
</dbReference>
<feature type="domain" description="Helicase ATP-binding" evidence="11">
    <location>
        <begin position="26"/>
        <end position="205"/>
    </location>
</feature>
<dbReference type="RefSeq" id="WP_188817813.1">
    <property type="nucleotide sequence ID" value="NZ_BMOF01000045.1"/>
</dbReference>
<dbReference type="SMART" id="SM00490">
    <property type="entry name" value="HELICc"/>
    <property type="match status" value="1"/>
</dbReference>
<dbReference type="Pfam" id="PF00270">
    <property type="entry name" value="DEAD"/>
    <property type="match status" value="1"/>
</dbReference>
<dbReference type="SUPFAM" id="SSF52540">
    <property type="entry name" value="P-loop containing nucleoside triphosphate hydrolases"/>
    <property type="match status" value="1"/>
</dbReference>
<accession>A0A8J3FBL4</accession>
<dbReference type="GO" id="GO:0003676">
    <property type="term" value="F:nucleic acid binding"/>
    <property type="evidence" value="ECO:0007669"/>
    <property type="project" value="InterPro"/>
</dbReference>
<feature type="domain" description="HD Cas3-type" evidence="12">
    <location>
        <begin position="568"/>
        <end position="791"/>
    </location>
</feature>
<dbReference type="InterPro" id="IPR001650">
    <property type="entry name" value="Helicase_C-like"/>
</dbReference>
<keyword evidence="7" id="KW-0347">Helicase</keyword>
<dbReference type="Proteomes" id="UP000637720">
    <property type="component" value="Unassembled WGS sequence"/>
</dbReference>
<dbReference type="InterPro" id="IPR011545">
    <property type="entry name" value="DEAD/DEAH_box_helicase_dom"/>
</dbReference>
<evidence type="ECO:0000256" key="6">
    <source>
        <dbReference type="ARBA" id="ARBA00022801"/>
    </source>
</evidence>
<comment type="caution">
    <text evidence="13">The sequence shown here is derived from an EMBL/GenBank/DDBJ whole genome shotgun (WGS) entry which is preliminary data.</text>
</comment>
<name>A0A8J3FBL4_9BACI</name>
<evidence type="ECO:0000256" key="2">
    <source>
        <dbReference type="ARBA" id="ARBA00009046"/>
    </source>
</evidence>
<dbReference type="GO" id="GO:0004518">
    <property type="term" value="F:nuclease activity"/>
    <property type="evidence" value="ECO:0007669"/>
    <property type="project" value="UniProtKB-KW"/>
</dbReference>